<keyword evidence="3" id="KW-1185">Reference proteome</keyword>
<gene>
    <name evidence="2" type="ORF">I8J30_17735</name>
</gene>
<sequence>MTLSIGQLMKGLLGDVQPGDSKALELKVGQIVRGVLVKMLNDQEAVIQINGTQVQAKLETPLQPGQSTLLQVQPQSVDGTLVLKLVDQQTTSMNEASLKDWLKASGLPEQKWTQELVRDLRREGGTLTRETASQFKQALTSMPQGSDAQVWAKAAALANKRGLPMTSATIGALAQTLSGSPAHTLLESLERGLAAWSGASSADDGAAGEAAQPQSAGQAAAAKLQTLLREGAAFMRAAPGGAEAQPAGSSAEGAQGAAAQPA</sequence>
<reference evidence="2 3" key="1">
    <citation type="submission" date="2021-04" db="EMBL/GenBank/DDBJ databases">
        <title>Paenibacillus sp. DLE-14 whole genome sequence.</title>
        <authorList>
            <person name="Ham Y.J."/>
        </authorList>
    </citation>
    <scope>NUCLEOTIDE SEQUENCE [LARGE SCALE GENOMIC DNA]</scope>
    <source>
        <strain evidence="2 3">DLE-14</strain>
    </source>
</reference>
<evidence type="ECO:0000313" key="2">
    <source>
        <dbReference type="EMBL" id="MBP3964563.1"/>
    </source>
</evidence>
<organism evidence="2 3">
    <name type="scientific">Paenibacillus lignilyticus</name>
    <dbReference type="NCBI Taxonomy" id="1172615"/>
    <lineage>
        <taxon>Bacteria</taxon>
        <taxon>Bacillati</taxon>
        <taxon>Bacillota</taxon>
        <taxon>Bacilli</taxon>
        <taxon>Bacillales</taxon>
        <taxon>Paenibacillaceae</taxon>
        <taxon>Paenibacillus</taxon>
    </lineage>
</organism>
<proteinExistence type="predicted"/>
<evidence type="ECO:0008006" key="4">
    <source>
        <dbReference type="Google" id="ProtNLM"/>
    </source>
</evidence>
<name>A0ABS5CFA9_9BACL</name>
<feature type="region of interest" description="Disordered" evidence="1">
    <location>
        <begin position="237"/>
        <end position="262"/>
    </location>
</feature>
<dbReference type="EMBL" id="JAGKSP010000006">
    <property type="protein sequence ID" value="MBP3964563.1"/>
    <property type="molecule type" value="Genomic_DNA"/>
</dbReference>
<comment type="caution">
    <text evidence="2">The sequence shown here is derived from an EMBL/GenBank/DDBJ whole genome shotgun (WGS) entry which is preliminary data.</text>
</comment>
<protein>
    <recommendedName>
        <fullName evidence="4">Flagellar hook-length control protein FliK</fullName>
    </recommendedName>
</protein>
<evidence type="ECO:0000256" key="1">
    <source>
        <dbReference type="SAM" id="MobiDB-lite"/>
    </source>
</evidence>
<feature type="non-terminal residue" evidence="2">
    <location>
        <position position="262"/>
    </location>
</feature>
<dbReference type="Proteomes" id="UP000673394">
    <property type="component" value="Unassembled WGS sequence"/>
</dbReference>
<accession>A0ABS5CFA9</accession>
<evidence type="ECO:0000313" key="3">
    <source>
        <dbReference type="Proteomes" id="UP000673394"/>
    </source>
</evidence>